<protein>
    <submittedName>
        <fullName evidence="2">Uncharacterized protein</fullName>
    </submittedName>
</protein>
<proteinExistence type="predicted"/>
<reference evidence="2" key="1">
    <citation type="submission" date="2018-01" db="EMBL/GenBank/DDBJ databases">
        <authorList>
            <person name="Mao J.F."/>
        </authorList>
    </citation>
    <scope>NUCLEOTIDE SEQUENCE</scope>
    <source>
        <strain evidence="2">Huo1</strain>
        <tissue evidence="2">Leaf</tissue>
    </source>
</reference>
<dbReference type="PANTHER" id="PTHR33265:SF26">
    <property type="entry name" value="OS06G0554600 PROTEIN"/>
    <property type="match status" value="1"/>
</dbReference>
<feature type="compositionally biased region" description="Basic and acidic residues" evidence="1">
    <location>
        <begin position="85"/>
        <end position="99"/>
    </location>
</feature>
<accession>A0A8X8Y478</accession>
<evidence type="ECO:0000256" key="1">
    <source>
        <dbReference type="SAM" id="MobiDB-lite"/>
    </source>
</evidence>
<dbReference type="PANTHER" id="PTHR33265">
    <property type="entry name" value="AVR9/CF-9 RAPIDLY ELICITED PROTEIN-RELATED"/>
    <property type="match status" value="1"/>
</dbReference>
<evidence type="ECO:0000313" key="3">
    <source>
        <dbReference type="Proteomes" id="UP000298416"/>
    </source>
</evidence>
<dbReference type="AlphaFoldDB" id="A0A8X8Y478"/>
<gene>
    <name evidence="2" type="ORF">SASPL_110110</name>
</gene>
<name>A0A8X8Y478_SALSN</name>
<comment type="caution">
    <text evidence="2">The sequence shown here is derived from an EMBL/GenBank/DDBJ whole genome shotgun (WGS) entry which is preliminary data.</text>
</comment>
<dbReference type="EMBL" id="PNBA02000004">
    <property type="protein sequence ID" value="KAG6425901.1"/>
    <property type="molecule type" value="Genomic_DNA"/>
</dbReference>
<sequence>MEQNLPITAKKFWKIVRVLYFMLRKGISKAKLLADLSLMMKRGKIAGKAVIQNLIFHHSSAAARPIQEYEFSCGTSPSFNFPPFKRGEASRRPGADRRGAAGGGAGDDERRRGVSGASGVRTEPDGAAAADHGFAVPAV</sequence>
<organism evidence="2">
    <name type="scientific">Salvia splendens</name>
    <name type="common">Scarlet sage</name>
    <dbReference type="NCBI Taxonomy" id="180675"/>
    <lineage>
        <taxon>Eukaryota</taxon>
        <taxon>Viridiplantae</taxon>
        <taxon>Streptophyta</taxon>
        <taxon>Embryophyta</taxon>
        <taxon>Tracheophyta</taxon>
        <taxon>Spermatophyta</taxon>
        <taxon>Magnoliopsida</taxon>
        <taxon>eudicotyledons</taxon>
        <taxon>Gunneridae</taxon>
        <taxon>Pentapetalae</taxon>
        <taxon>asterids</taxon>
        <taxon>lamiids</taxon>
        <taxon>Lamiales</taxon>
        <taxon>Lamiaceae</taxon>
        <taxon>Nepetoideae</taxon>
        <taxon>Mentheae</taxon>
        <taxon>Salviinae</taxon>
        <taxon>Salvia</taxon>
        <taxon>Salvia subgen. Calosphace</taxon>
        <taxon>core Calosphace</taxon>
    </lineage>
</organism>
<dbReference type="Proteomes" id="UP000298416">
    <property type="component" value="Unassembled WGS sequence"/>
</dbReference>
<feature type="region of interest" description="Disordered" evidence="1">
    <location>
        <begin position="77"/>
        <end position="139"/>
    </location>
</feature>
<reference evidence="2" key="2">
    <citation type="submission" date="2020-08" db="EMBL/GenBank/DDBJ databases">
        <title>Plant Genome Project.</title>
        <authorList>
            <person name="Zhang R.-G."/>
        </authorList>
    </citation>
    <scope>NUCLEOTIDE SEQUENCE</scope>
    <source>
        <strain evidence="2">Huo1</strain>
        <tissue evidence="2">Leaf</tissue>
    </source>
</reference>
<evidence type="ECO:0000313" key="2">
    <source>
        <dbReference type="EMBL" id="KAG6425901.1"/>
    </source>
</evidence>
<keyword evidence="3" id="KW-1185">Reference proteome</keyword>